<dbReference type="Proteomes" id="UP000076603">
    <property type="component" value="Unassembled WGS sequence"/>
</dbReference>
<dbReference type="PATRIC" id="fig|1121326.3.peg.2199"/>
<dbReference type="OrthoDB" id="494991at2"/>
<dbReference type="RefSeq" id="WP_066621840.1">
    <property type="nucleotide sequence ID" value="NZ_FQXL01000004.1"/>
</dbReference>
<dbReference type="Gene3D" id="1.10.357.10">
    <property type="entry name" value="Tetracycline Repressor, domain 2"/>
    <property type="match status" value="1"/>
</dbReference>
<dbReference type="Pfam" id="PF00440">
    <property type="entry name" value="TetR_N"/>
    <property type="match status" value="1"/>
</dbReference>
<evidence type="ECO:0000313" key="4">
    <source>
        <dbReference type="EMBL" id="KZL92397.1"/>
    </source>
</evidence>
<dbReference type="PROSITE" id="PS50977">
    <property type="entry name" value="HTH_TETR_2"/>
    <property type="match status" value="1"/>
</dbReference>
<dbReference type="AlphaFoldDB" id="A0A162T9Y9"/>
<dbReference type="GO" id="GO:0003677">
    <property type="term" value="F:DNA binding"/>
    <property type="evidence" value="ECO:0007669"/>
    <property type="project" value="UniProtKB-UniRule"/>
</dbReference>
<evidence type="ECO:0000256" key="1">
    <source>
        <dbReference type="ARBA" id="ARBA00023125"/>
    </source>
</evidence>
<proteinExistence type="predicted"/>
<name>A0A162T9Y9_9CLOT</name>
<dbReference type="PRINTS" id="PR00455">
    <property type="entry name" value="HTHTETR"/>
</dbReference>
<dbReference type="InterPro" id="IPR050624">
    <property type="entry name" value="HTH-type_Tx_Regulator"/>
</dbReference>
<keyword evidence="5" id="KW-1185">Reference proteome</keyword>
<protein>
    <submittedName>
        <fullName evidence="4">Fatty acid metabolism regulator protein</fullName>
    </submittedName>
</protein>
<organism evidence="4 5">
    <name type="scientific">Clostridium magnum DSM 2767</name>
    <dbReference type="NCBI Taxonomy" id="1121326"/>
    <lineage>
        <taxon>Bacteria</taxon>
        <taxon>Bacillati</taxon>
        <taxon>Bacillota</taxon>
        <taxon>Clostridia</taxon>
        <taxon>Eubacteriales</taxon>
        <taxon>Clostridiaceae</taxon>
        <taxon>Clostridium</taxon>
    </lineage>
</organism>
<accession>A0A162T9Y9</accession>
<evidence type="ECO:0000259" key="3">
    <source>
        <dbReference type="PROSITE" id="PS50977"/>
    </source>
</evidence>
<reference evidence="4 5" key="1">
    <citation type="submission" date="2016-04" db="EMBL/GenBank/DDBJ databases">
        <title>Genome sequence of Clostridium magnum DSM 2767.</title>
        <authorList>
            <person name="Poehlein A."/>
            <person name="Uhlig R."/>
            <person name="Fischer R."/>
            <person name="Bahl H."/>
            <person name="Daniel R."/>
        </authorList>
    </citation>
    <scope>NUCLEOTIDE SEQUENCE [LARGE SCALE GENOMIC DNA]</scope>
    <source>
        <strain evidence="4 5">DSM 2767</strain>
    </source>
</reference>
<dbReference type="InterPro" id="IPR009057">
    <property type="entry name" value="Homeodomain-like_sf"/>
</dbReference>
<evidence type="ECO:0000256" key="2">
    <source>
        <dbReference type="PROSITE-ProRule" id="PRU00335"/>
    </source>
</evidence>
<dbReference type="EMBL" id="LWAE01000002">
    <property type="protein sequence ID" value="KZL92397.1"/>
    <property type="molecule type" value="Genomic_DNA"/>
</dbReference>
<dbReference type="PANTHER" id="PTHR43479">
    <property type="entry name" value="ACREF/ENVCD OPERON REPRESSOR-RELATED"/>
    <property type="match status" value="1"/>
</dbReference>
<dbReference type="SUPFAM" id="SSF46689">
    <property type="entry name" value="Homeodomain-like"/>
    <property type="match status" value="1"/>
</dbReference>
<sequence length="193" mass="23374">MENVTRDKIFYTSFRLFLENGYEATNIRDICKEVGVKASTVYFYYKSKQDLFFYIYDDICGDYINYIESMEVLNQDISLKEKLYILLKKKIEYYVSDISKRKFILRCHLFPPEEISNVIREKYKLYTKKENKIILDIIGNPLHNDKFINENIDNYLIKCKNLENHLIYEMITSNIKISDEVIRRIWDLWFGLM</sequence>
<gene>
    <name evidence="4" type="primary">fadR_3</name>
    <name evidence="4" type="ORF">CLMAG_22060</name>
</gene>
<feature type="domain" description="HTH tetR-type" evidence="3">
    <location>
        <begin position="3"/>
        <end position="63"/>
    </location>
</feature>
<feature type="DNA-binding region" description="H-T-H motif" evidence="2">
    <location>
        <begin position="26"/>
        <end position="45"/>
    </location>
</feature>
<keyword evidence="1 2" id="KW-0238">DNA-binding</keyword>
<dbReference type="STRING" id="1121326.CLMAG_22060"/>
<dbReference type="PANTHER" id="PTHR43479:SF11">
    <property type="entry name" value="ACREF_ENVCD OPERON REPRESSOR-RELATED"/>
    <property type="match status" value="1"/>
</dbReference>
<dbReference type="InterPro" id="IPR001647">
    <property type="entry name" value="HTH_TetR"/>
</dbReference>
<evidence type="ECO:0000313" key="5">
    <source>
        <dbReference type="Proteomes" id="UP000076603"/>
    </source>
</evidence>
<comment type="caution">
    <text evidence="4">The sequence shown here is derived from an EMBL/GenBank/DDBJ whole genome shotgun (WGS) entry which is preliminary data.</text>
</comment>
<dbReference type="Gene3D" id="1.10.10.60">
    <property type="entry name" value="Homeodomain-like"/>
    <property type="match status" value="1"/>
</dbReference>